<reference evidence="6 7" key="1">
    <citation type="submission" date="2019-12" db="EMBL/GenBank/DDBJ databases">
        <title>Mucilaginibacter sp. HMF7410 genome sequencing and assembly.</title>
        <authorList>
            <person name="Kang H."/>
            <person name="Cha I."/>
            <person name="Kim H."/>
            <person name="Joh K."/>
        </authorList>
    </citation>
    <scope>NUCLEOTIDE SEQUENCE [LARGE SCALE GENOMIC DNA]</scope>
    <source>
        <strain evidence="6 7">HMF7410</strain>
    </source>
</reference>
<name>A0A7K1T1V0_9SPHI</name>
<dbReference type="GO" id="GO:0000160">
    <property type="term" value="P:phosphorelay signal transduction system"/>
    <property type="evidence" value="ECO:0007669"/>
    <property type="project" value="InterPro"/>
</dbReference>
<accession>A0A7K1T1V0</accession>
<dbReference type="SMART" id="SM00448">
    <property type="entry name" value="REC"/>
    <property type="match status" value="1"/>
</dbReference>
<organism evidence="6 7">
    <name type="scientific">Mucilaginibacter arboris</name>
    <dbReference type="NCBI Taxonomy" id="2682090"/>
    <lineage>
        <taxon>Bacteria</taxon>
        <taxon>Pseudomonadati</taxon>
        <taxon>Bacteroidota</taxon>
        <taxon>Sphingobacteriia</taxon>
        <taxon>Sphingobacteriales</taxon>
        <taxon>Sphingobacteriaceae</taxon>
        <taxon>Mucilaginibacter</taxon>
    </lineage>
</organism>
<dbReference type="CDD" id="cd17535">
    <property type="entry name" value="REC_NarL-like"/>
    <property type="match status" value="1"/>
</dbReference>
<protein>
    <submittedName>
        <fullName evidence="6">Response regulator</fullName>
    </submittedName>
</protein>
<feature type="domain" description="Response regulatory" evidence="5">
    <location>
        <begin position="7"/>
        <end position="124"/>
    </location>
</feature>
<dbReference type="SUPFAM" id="SSF52172">
    <property type="entry name" value="CheY-like"/>
    <property type="match status" value="1"/>
</dbReference>
<proteinExistence type="predicted"/>
<dbReference type="PANTHER" id="PTHR43214:SF43">
    <property type="entry name" value="TWO-COMPONENT RESPONSE REGULATOR"/>
    <property type="match status" value="1"/>
</dbReference>
<evidence type="ECO:0000256" key="2">
    <source>
        <dbReference type="ARBA" id="ARBA00023125"/>
    </source>
</evidence>
<gene>
    <name evidence="6" type="ORF">GO621_17235</name>
</gene>
<dbReference type="InterPro" id="IPR058245">
    <property type="entry name" value="NreC/VraR/RcsB-like_REC"/>
</dbReference>
<dbReference type="Pfam" id="PF00196">
    <property type="entry name" value="GerE"/>
    <property type="match status" value="1"/>
</dbReference>
<dbReference type="PROSITE" id="PS50110">
    <property type="entry name" value="RESPONSE_REGULATORY"/>
    <property type="match status" value="1"/>
</dbReference>
<keyword evidence="1 3" id="KW-0597">Phosphoprotein</keyword>
<dbReference type="Pfam" id="PF00072">
    <property type="entry name" value="Response_reg"/>
    <property type="match status" value="1"/>
</dbReference>
<dbReference type="SUPFAM" id="SSF46894">
    <property type="entry name" value="C-terminal effector domain of the bipartite response regulators"/>
    <property type="match status" value="1"/>
</dbReference>
<comment type="caution">
    <text evidence="6">The sequence shown here is derived from an EMBL/GenBank/DDBJ whole genome shotgun (WGS) entry which is preliminary data.</text>
</comment>
<dbReference type="Proteomes" id="UP000462014">
    <property type="component" value="Unassembled WGS sequence"/>
</dbReference>
<keyword evidence="2" id="KW-0238">DNA-binding</keyword>
<dbReference type="GO" id="GO:0003677">
    <property type="term" value="F:DNA binding"/>
    <property type="evidence" value="ECO:0007669"/>
    <property type="project" value="UniProtKB-KW"/>
</dbReference>
<feature type="modified residue" description="4-aspartylphosphate" evidence="3">
    <location>
        <position position="59"/>
    </location>
</feature>
<feature type="domain" description="HTH luxR-type" evidence="4">
    <location>
        <begin position="144"/>
        <end position="209"/>
    </location>
</feature>
<dbReference type="PROSITE" id="PS50043">
    <property type="entry name" value="HTH_LUXR_2"/>
    <property type="match status" value="1"/>
</dbReference>
<evidence type="ECO:0000313" key="7">
    <source>
        <dbReference type="Proteomes" id="UP000462014"/>
    </source>
</evidence>
<evidence type="ECO:0000259" key="5">
    <source>
        <dbReference type="PROSITE" id="PS50110"/>
    </source>
</evidence>
<dbReference type="PANTHER" id="PTHR43214">
    <property type="entry name" value="TWO-COMPONENT RESPONSE REGULATOR"/>
    <property type="match status" value="1"/>
</dbReference>
<dbReference type="InterPro" id="IPR001789">
    <property type="entry name" value="Sig_transdc_resp-reg_receiver"/>
</dbReference>
<evidence type="ECO:0000256" key="3">
    <source>
        <dbReference type="PROSITE-ProRule" id="PRU00169"/>
    </source>
</evidence>
<dbReference type="SMART" id="SM00421">
    <property type="entry name" value="HTH_LUXR"/>
    <property type="match status" value="1"/>
</dbReference>
<dbReference type="EMBL" id="WPIK01000021">
    <property type="protein sequence ID" value="MVN23270.1"/>
    <property type="molecule type" value="Genomic_DNA"/>
</dbReference>
<evidence type="ECO:0000259" key="4">
    <source>
        <dbReference type="PROSITE" id="PS50043"/>
    </source>
</evidence>
<dbReference type="AlphaFoldDB" id="A0A7K1T1V0"/>
<dbReference type="InterPro" id="IPR039420">
    <property type="entry name" value="WalR-like"/>
</dbReference>
<dbReference type="CDD" id="cd06170">
    <property type="entry name" value="LuxR_C_like"/>
    <property type="match status" value="1"/>
</dbReference>
<dbReference type="InterPro" id="IPR000792">
    <property type="entry name" value="Tscrpt_reg_LuxR_C"/>
</dbReference>
<evidence type="ECO:0000313" key="6">
    <source>
        <dbReference type="EMBL" id="MVN23270.1"/>
    </source>
</evidence>
<dbReference type="InterPro" id="IPR011006">
    <property type="entry name" value="CheY-like_superfamily"/>
</dbReference>
<dbReference type="Gene3D" id="3.40.50.2300">
    <property type="match status" value="1"/>
</dbReference>
<dbReference type="GO" id="GO:0006355">
    <property type="term" value="P:regulation of DNA-templated transcription"/>
    <property type="evidence" value="ECO:0007669"/>
    <property type="project" value="InterPro"/>
</dbReference>
<evidence type="ECO:0000256" key="1">
    <source>
        <dbReference type="ARBA" id="ARBA00022553"/>
    </source>
</evidence>
<dbReference type="InterPro" id="IPR016032">
    <property type="entry name" value="Sig_transdc_resp-reg_C-effctor"/>
</dbReference>
<keyword evidence="7" id="KW-1185">Reference proteome</keyword>
<sequence length="215" mass="24391">MKPDRIPIAIVDDHTLFREGVSGLMSEFEELEVVFKAENGRQMQQALLKQALPKVILMDINMPVMDGYASTCWLKANYPKIHVLALSMFEDDEAVIKMIRSGACGYILKESKPRDLLEAIKIIMLKGVYINEMVSGKLIRSVAAHETAPNLSSKELDFLKHCCSELTYKEIADLMFVSPRTVDNYRESLFQKLNIKSRTGLVLYAIRNNLFQVTA</sequence>